<dbReference type="OrthoDB" id="6884957at2759"/>
<evidence type="ECO:0000256" key="1">
    <source>
        <dbReference type="SAM" id="Phobius"/>
    </source>
</evidence>
<evidence type="ECO:0000313" key="3">
    <source>
        <dbReference type="Proteomes" id="UP000728032"/>
    </source>
</evidence>
<dbReference type="EMBL" id="OC933214">
    <property type="protein sequence ID" value="CAD7659801.1"/>
    <property type="molecule type" value="Genomic_DNA"/>
</dbReference>
<gene>
    <name evidence="2" type="ORF">ONB1V03_LOCUS16385</name>
</gene>
<keyword evidence="1" id="KW-0472">Membrane</keyword>
<keyword evidence="3" id="KW-1185">Reference proteome</keyword>
<keyword evidence="1" id="KW-1133">Transmembrane helix</keyword>
<dbReference type="Proteomes" id="UP000728032">
    <property type="component" value="Unassembled WGS sequence"/>
</dbReference>
<evidence type="ECO:0000313" key="2">
    <source>
        <dbReference type="EMBL" id="CAD7659801.1"/>
    </source>
</evidence>
<proteinExistence type="predicted"/>
<dbReference type="EMBL" id="CAJPVJ010018389">
    <property type="protein sequence ID" value="CAG2176952.1"/>
    <property type="molecule type" value="Genomic_DNA"/>
</dbReference>
<feature type="transmembrane region" description="Helical" evidence="1">
    <location>
        <begin position="26"/>
        <end position="45"/>
    </location>
</feature>
<sequence>MCSMSSRIGGILAPQLIGLSTFGKSFPLLIAGLVSVMAGILVVNLPETLNRQLPETLEDIQFLKDGNKSFKLGSKQSCKQWGDKDERIKLLDDSQS</sequence>
<reference evidence="2" key="1">
    <citation type="submission" date="2020-11" db="EMBL/GenBank/DDBJ databases">
        <authorList>
            <person name="Tran Van P."/>
        </authorList>
    </citation>
    <scope>NUCLEOTIDE SEQUENCE</scope>
</reference>
<protein>
    <submittedName>
        <fullName evidence="2">Uncharacterized protein</fullName>
    </submittedName>
</protein>
<accession>A0A7R9MIQ4</accession>
<name>A0A7R9MIQ4_9ACAR</name>
<keyword evidence="1" id="KW-0812">Transmembrane</keyword>
<dbReference type="AlphaFoldDB" id="A0A7R9MIQ4"/>
<organism evidence="2">
    <name type="scientific">Oppiella nova</name>
    <dbReference type="NCBI Taxonomy" id="334625"/>
    <lineage>
        <taxon>Eukaryota</taxon>
        <taxon>Metazoa</taxon>
        <taxon>Ecdysozoa</taxon>
        <taxon>Arthropoda</taxon>
        <taxon>Chelicerata</taxon>
        <taxon>Arachnida</taxon>
        <taxon>Acari</taxon>
        <taxon>Acariformes</taxon>
        <taxon>Sarcoptiformes</taxon>
        <taxon>Oribatida</taxon>
        <taxon>Brachypylina</taxon>
        <taxon>Oppioidea</taxon>
        <taxon>Oppiidae</taxon>
        <taxon>Oppiella</taxon>
    </lineage>
</organism>